<dbReference type="PANTHER" id="PTHR35603:SF1">
    <property type="entry name" value="OUTER MEMBRANE LIPOPROTEIN SLYB"/>
    <property type="match status" value="1"/>
</dbReference>
<protein>
    <submittedName>
        <fullName evidence="7">Glycine zipper domain-containing protein</fullName>
    </submittedName>
</protein>
<keyword evidence="4" id="KW-0564">Palmitate</keyword>
<keyword evidence="2 6" id="KW-0732">Signal</keyword>
<evidence type="ECO:0000256" key="6">
    <source>
        <dbReference type="SAM" id="SignalP"/>
    </source>
</evidence>
<evidence type="ECO:0000313" key="7">
    <source>
        <dbReference type="EMBL" id="MET1489185.1"/>
    </source>
</evidence>
<sequence>MKKPFILVTLLAATLLSAGCASSLSGDTYSRAEAQRPISFREGQLIQVRKVRLEGTKSNIGTGAGAVLGGVAGSGVGQGRGAIVGAVLGAVVGGVAGAATEEGMTREDAWELTVRLNNGESLVVVQEVGQYDRYVAGERVRVLTSNGKTRVSPYAPTVPAPSAAQ</sequence>
<evidence type="ECO:0000256" key="4">
    <source>
        <dbReference type="ARBA" id="ARBA00023139"/>
    </source>
</evidence>
<accession>A0ABV2CMQ0</accession>
<evidence type="ECO:0000256" key="5">
    <source>
        <dbReference type="ARBA" id="ARBA00023288"/>
    </source>
</evidence>
<evidence type="ECO:0000256" key="2">
    <source>
        <dbReference type="ARBA" id="ARBA00022729"/>
    </source>
</evidence>
<dbReference type="RefSeq" id="WP_345924346.1">
    <property type="nucleotide sequence ID" value="NZ_JBDIVF010000001.1"/>
</dbReference>
<organism evidence="7 8">
    <name type="scientific">Uliginosibacterium paludis</name>
    <dbReference type="NCBI Taxonomy" id="1615952"/>
    <lineage>
        <taxon>Bacteria</taxon>
        <taxon>Pseudomonadati</taxon>
        <taxon>Pseudomonadota</taxon>
        <taxon>Betaproteobacteria</taxon>
        <taxon>Rhodocyclales</taxon>
        <taxon>Zoogloeaceae</taxon>
        <taxon>Uliginosibacterium</taxon>
    </lineage>
</organism>
<keyword evidence="8" id="KW-1185">Reference proteome</keyword>
<dbReference type="PANTHER" id="PTHR35603">
    <property type="match status" value="1"/>
</dbReference>
<evidence type="ECO:0000256" key="3">
    <source>
        <dbReference type="ARBA" id="ARBA00023136"/>
    </source>
</evidence>
<comment type="subcellular location">
    <subcellularLocation>
        <location evidence="1">Cell outer membrane</location>
        <topology evidence="1">Lipid-anchor</topology>
    </subcellularLocation>
</comment>
<comment type="caution">
    <text evidence="7">The sequence shown here is derived from an EMBL/GenBank/DDBJ whole genome shotgun (WGS) entry which is preliminary data.</text>
</comment>
<gene>
    <name evidence="7" type="ORF">ABVT11_05070</name>
</gene>
<keyword evidence="5" id="KW-0449">Lipoprotein</keyword>
<name>A0ABV2CMQ0_9RHOO</name>
<dbReference type="EMBL" id="JBEWLZ010000002">
    <property type="protein sequence ID" value="MET1489185.1"/>
    <property type="molecule type" value="Genomic_DNA"/>
</dbReference>
<feature type="signal peptide" evidence="6">
    <location>
        <begin position="1"/>
        <end position="18"/>
    </location>
</feature>
<feature type="chain" id="PRO_5045886024" evidence="6">
    <location>
        <begin position="19"/>
        <end position="165"/>
    </location>
</feature>
<dbReference type="InterPro" id="IPR051407">
    <property type="entry name" value="Bact_OM_lipoprot/Surf_antigen"/>
</dbReference>
<evidence type="ECO:0000256" key="1">
    <source>
        <dbReference type="ARBA" id="ARBA00004459"/>
    </source>
</evidence>
<dbReference type="PROSITE" id="PS51257">
    <property type="entry name" value="PROKAR_LIPOPROTEIN"/>
    <property type="match status" value="1"/>
</dbReference>
<evidence type="ECO:0000313" key="8">
    <source>
        <dbReference type="Proteomes" id="UP001548590"/>
    </source>
</evidence>
<reference evidence="7 8" key="1">
    <citation type="submission" date="2024-07" db="EMBL/GenBank/DDBJ databases">
        <title>Uliginosibacterium paludis KCTC:42655.</title>
        <authorList>
            <person name="Kim M.K."/>
        </authorList>
    </citation>
    <scope>NUCLEOTIDE SEQUENCE [LARGE SCALE GENOMIC DNA]</scope>
    <source>
        <strain evidence="7 8">KCTC 42655</strain>
    </source>
</reference>
<keyword evidence="3" id="KW-0472">Membrane</keyword>
<proteinExistence type="predicted"/>
<dbReference type="Proteomes" id="UP001548590">
    <property type="component" value="Unassembled WGS sequence"/>
</dbReference>